<dbReference type="PANTHER" id="PTHR43807:SF20">
    <property type="entry name" value="FI04487P"/>
    <property type="match status" value="1"/>
</dbReference>
<dbReference type="CDD" id="cd00609">
    <property type="entry name" value="AAT_like"/>
    <property type="match status" value="1"/>
</dbReference>
<dbReference type="EMBL" id="BDRX01000093">
    <property type="protein sequence ID" value="GBF97164.1"/>
    <property type="molecule type" value="Genomic_DNA"/>
</dbReference>
<dbReference type="Gene3D" id="3.40.640.10">
    <property type="entry name" value="Type I PLP-dependent aspartate aminotransferase-like (Major domain)"/>
    <property type="match status" value="1"/>
</dbReference>
<dbReference type="PANTHER" id="PTHR43807">
    <property type="entry name" value="FI04487P"/>
    <property type="match status" value="1"/>
</dbReference>
<comment type="cofactor">
    <cofactor evidence="1">
        <name>pyridoxal 5'-phosphate</name>
        <dbReference type="ChEBI" id="CHEBI:597326"/>
    </cofactor>
</comment>
<dbReference type="Gene3D" id="3.90.1150.10">
    <property type="entry name" value="Aspartate Aminotransferase, domain 1"/>
    <property type="match status" value="1"/>
</dbReference>
<evidence type="ECO:0000256" key="1">
    <source>
        <dbReference type="ARBA" id="ARBA00001933"/>
    </source>
</evidence>
<feature type="domain" description="Aminotransferase class I/classII large" evidence="6">
    <location>
        <begin position="67"/>
        <end position="424"/>
    </location>
</feature>
<dbReference type="Proteomes" id="UP000247498">
    <property type="component" value="Unassembled WGS sequence"/>
</dbReference>
<proteinExistence type="inferred from homology"/>
<dbReference type="Pfam" id="PF00155">
    <property type="entry name" value="Aminotran_1_2"/>
    <property type="match status" value="1"/>
</dbReference>
<sequence length="457" mass="47123">MGTSGALAAAGGGGPSAGGDAGVAAGGAAAAGAAAAAPAKPLNAAFSTWPTTVFEVMSKLAAAHQSVNLGQGFPDEEGPAAMKAAAAAALTAHHNQYPPMMGVPELRQAVARHSAREQGIPCDWATETLVTVGATEGIAAAFMGLCNPGDEVIVFEPLYDSYVGMCAQVGAKLVAVQLQPPEWSIPEQQLEAAFSERTKFILVNTPHNPTGKVFSRAELELIARLAERHGAYVLSDEVYEHLTFPGAAPHVSIRSLPRMRERTIRLGSAGKTFSLTAWKIGWMEGPERLLAPCVKAHQFLVFTVPSSLQRAVAEGLDGEEGRAFYSSLGAECARQRALLRPRLEAIGFRVLPARGTYFLVADAAPFLRPGEDDVAFAKRLTAEGGVTVIPVSAFYADAARAPASLVRFCYCKEDAKLAAACERLEAYLGGGKAGGGGAGAAAGAGARAAAAAAAGPA</sequence>
<comment type="similarity">
    <text evidence="2">Belongs to the class-I pyridoxal-phosphate-dependent aminotransferase family.</text>
</comment>
<dbReference type="OrthoDB" id="2414662at2759"/>
<dbReference type="InParanoid" id="A0A2V0PBC4"/>
<evidence type="ECO:0000256" key="3">
    <source>
        <dbReference type="ARBA" id="ARBA00022576"/>
    </source>
</evidence>
<evidence type="ECO:0000256" key="2">
    <source>
        <dbReference type="ARBA" id="ARBA00007441"/>
    </source>
</evidence>
<accession>A0A2V0PBC4</accession>
<keyword evidence="4 7" id="KW-0808">Transferase</keyword>
<dbReference type="NCBIfam" id="NF006488">
    <property type="entry name" value="PRK08912.1"/>
    <property type="match status" value="1"/>
</dbReference>
<dbReference type="InterPro" id="IPR051326">
    <property type="entry name" value="Kynurenine-oxoglutarate_AT"/>
</dbReference>
<dbReference type="InterPro" id="IPR015422">
    <property type="entry name" value="PyrdxlP-dep_Trfase_small"/>
</dbReference>
<gene>
    <name evidence="7" type="ORF">Rsub_10351</name>
</gene>
<evidence type="ECO:0000313" key="7">
    <source>
        <dbReference type="EMBL" id="GBF97164.1"/>
    </source>
</evidence>
<keyword evidence="3 7" id="KW-0032">Aminotransferase</keyword>
<evidence type="ECO:0000256" key="4">
    <source>
        <dbReference type="ARBA" id="ARBA00022679"/>
    </source>
</evidence>
<keyword evidence="8" id="KW-1185">Reference proteome</keyword>
<protein>
    <submittedName>
        <fullName evidence="7">Aminotransferase</fullName>
    </submittedName>
</protein>
<name>A0A2V0PBC4_9CHLO</name>
<dbReference type="InterPro" id="IPR004839">
    <property type="entry name" value="Aminotransferase_I/II_large"/>
</dbReference>
<dbReference type="GO" id="GO:0005737">
    <property type="term" value="C:cytoplasm"/>
    <property type="evidence" value="ECO:0007669"/>
    <property type="project" value="TreeGrafter"/>
</dbReference>
<evidence type="ECO:0000313" key="8">
    <source>
        <dbReference type="Proteomes" id="UP000247498"/>
    </source>
</evidence>
<comment type="caution">
    <text evidence="7">The sequence shown here is derived from an EMBL/GenBank/DDBJ whole genome shotgun (WGS) entry which is preliminary data.</text>
</comment>
<dbReference type="GO" id="GO:0030170">
    <property type="term" value="F:pyridoxal phosphate binding"/>
    <property type="evidence" value="ECO:0007669"/>
    <property type="project" value="InterPro"/>
</dbReference>
<dbReference type="FunFam" id="3.40.640.10:FF:000024">
    <property type="entry name" value="Kynurenine--oxoglutarate transaminase 3"/>
    <property type="match status" value="1"/>
</dbReference>
<evidence type="ECO:0000259" key="6">
    <source>
        <dbReference type="Pfam" id="PF00155"/>
    </source>
</evidence>
<dbReference type="SUPFAM" id="SSF53383">
    <property type="entry name" value="PLP-dependent transferases"/>
    <property type="match status" value="1"/>
</dbReference>
<dbReference type="InterPro" id="IPR015421">
    <property type="entry name" value="PyrdxlP-dep_Trfase_major"/>
</dbReference>
<dbReference type="AlphaFoldDB" id="A0A2V0PBC4"/>
<dbReference type="GO" id="GO:0016212">
    <property type="term" value="F:kynurenine-oxoglutarate transaminase activity"/>
    <property type="evidence" value="ECO:0007669"/>
    <property type="project" value="TreeGrafter"/>
</dbReference>
<dbReference type="InterPro" id="IPR015424">
    <property type="entry name" value="PyrdxlP-dep_Trfase"/>
</dbReference>
<dbReference type="STRING" id="307507.A0A2V0PBC4"/>
<organism evidence="7 8">
    <name type="scientific">Raphidocelis subcapitata</name>
    <dbReference type="NCBI Taxonomy" id="307507"/>
    <lineage>
        <taxon>Eukaryota</taxon>
        <taxon>Viridiplantae</taxon>
        <taxon>Chlorophyta</taxon>
        <taxon>core chlorophytes</taxon>
        <taxon>Chlorophyceae</taxon>
        <taxon>CS clade</taxon>
        <taxon>Sphaeropleales</taxon>
        <taxon>Selenastraceae</taxon>
        <taxon>Raphidocelis</taxon>
    </lineage>
</organism>
<reference evidence="7 8" key="1">
    <citation type="journal article" date="2018" name="Sci. Rep.">
        <title>Raphidocelis subcapitata (=Pseudokirchneriella subcapitata) provides an insight into genome evolution and environmental adaptations in the Sphaeropleales.</title>
        <authorList>
            <person name="Suzuki S."/>
            <person name="Yamaguchi H."/>
            <person name="Nakajima N."/>
            <person name="Kawachi M."/>
        </authorList>
    </citation>
    <scope>NUCLEOTIDE SEQUENCE [LARGE SCALE GENOMIC DNA]</scope>
    <source>
        <strain evidence="7 8">NIES-35</strain>
    </source>
</reference>
<keyword evidence="5" id="KW-0663">Pyridoxal phosphate</keyword>
<dbReference type="FunCoup" id="A0A2V0PBC4">
    <property type="interactions" value="1737"/>
</dbReference>
<evidence type="ECO:0000256" key="5">
    <source>
        <dbReference type="ARBA" id="ARBA00022898"/>
    </source>
</evidence>